<dbReference type="GO" id="GO:0005886">
    <property type="term" value="C:plasma membrane"/>
    <property type="evidence" value="ECO:0007669"/>
    <property type="project" value="TreeGrafter"/>
</dbReference>
<evidence type="ECO:0000256" key="12">
    <source>
        <dbReference type="ARBA" id="ARBA00023264"/>
    </source>
</evidence>
<gene>
    <name evidence="14" type="primary">dagK_1</name>
    <name evidence="14" type="ORF">D7316_03612</name>
</gene>
<keyword evidence="12" id="KW-1208">Phospholipid metabolism</keyword>
<dbReference type="PROSITE" id="PS50146">
    <property type="entry name" value="DAGK"/>
    <property type="match status" value="1"/>
</dbReference>
<evidence type="ECO:0000256" key="5">
    <source>
        <dbReference type="ARBA" id="ARBA00022723"/>
    </source>
</evidence>
<comment type="cofactor">
    <cofactor evidence="1">
        <name>Mg(2+)</name>
        <dbReference type="ChEBI" id="CHEBI:18420"/>
    </cofactor>
</comment>
<keyword evidence="11" id="KW-0594">Phospholipid biosynthesis</keyword>
<reference evidence="14 15" key="1">
    <citation type="submission" date="2018-11" db="EMBL/GenBank/DDBJ databases">
        <title>Gordonia insulae sp. nov., isolated from an island soil.</title>
        <authorList>
            <person name="Kim Y.S."/>
            <person name="Kim S.B."/>
        </authorList>
    </citation>
    <scope>NUCLEOTIDE SEQUENCE [LARGE SCALE GENOMIC DNA]</scope>
    <source>
        <strain evidence="14 15">MMS17-SY073</strain>
    </source>
</reference>
<evidence type="ECO:0000313" key="14">
    <source>
        <dbReference type="EMBL" id="AZG47007.1"/>
    </source>
</evidence>
<comment type="similarity">
    <text evidence="2">Belongs to the diacylglycerol/lipid kinase family.</text>
</comment>
<evidence type="ECO:0000256" key="10">
    <source>
        <dbReference type="ARBA" id="ARBA00023098"/>
    </source>
</evidence>
<keyword evidence="15" id="KW-1185">Reference proteome</keyword>
<dbReference type="NCBIfam" id="NF008882">
    <property type="entry name" value="PRK11914.1"/>
    <property type="match status" value="1"/>
</dbReference>
<dbReference type="PANTHER" id="PTHR12358:SF106">
    <property type="entry name" value="LIPID KINASE YEGS"/>
    <property type="match status" value="1"/>
</dbReference>
<evidence type="ECO:0000256" key="11">
    <source>
        <dbReference type="ARBA" id="ARBA00023209"/>
    </source>
</evidence>
<keyword evidence="7 14" id="KW-0418">Kinase</keyword>
<keyword evidence="5" id="KW-0479">Metal-binding</keyword>
<evidence type="ECO:0000256" key="2">
    <source>
        <dbReference type="ARBA" id="ARBA00005983"/>
    </source>
</evidence>
<evidence type="ECO:0000313" key="15">
    <source>
        <dbReference type="Proteomes" id="UP000271469"/>
    </source>
</evidence>
<dbReference type="Gene3D" id="3.40.50.10330">
    <property type="entry name" value="Probable inorganic polyphosphate/atp-NAD kinase, domain 1"/>
    <property type="match status" value="1"/>
</dbReference>
<dbReference type="PANTHER" id="PTHR12358">
    <property type="entry name" value="SPHINGOSINE KINASE"/>
    <property type="match status" value="1"/>
</dbReference>
<dbReference type="AlphaFoldDB" id="A0A3G8JPJ1"/>
<dbReference type="EMBL" id="CP033972">
    <property type="protein sequence ID" value="AZG47007.1"/>
    <property type="molecule type" value="Genomic_DNA"/>
</dbReference>
<evidence type="ECO:0000256" key="8">
    <source>
        <dbReference type="ARBA" id="ARBA00022840"/>
    </source>
</evidence>
<dbReference type="Proteomes" id="UP000271469">
    <property type="component" value="Chromosome"/>
</dbReference>
<evidence type="ECO:0000256" key="1">
    <source>
        <dbReference type="ARBA" id="ARBA00001946"/>
    </source>
</evidence>
<name>A0A3G8JPJ1_9ACTN</name>
<keyword evidence="8" id="KW-0067">ATP-binding</keyword>
<dbReference type="GO" id="GO:0004143">
    <property type="term" value="F:ATP-dependent diacylglycerol kinase activity"/>
    <property type="evidence" value="ECO:0007669"/>
    <property type="project" value="UniProtKB-EC"/>
</dbReference>
<dbReference type="NCBIfam" id="TIGR00147">
    <property type="entry name" value="YegS/Rv2252/BmrU family lipid kinase"/>
    <property type="match status" value="1"/>
</dbReference>
<dbReference type="InterPro" id="IPR005218">
    <property type="entry name" value="Diacylglycerol/lipid_kinase"/>
</dbReference>
<feature type="domain" description="DAGKc" evidence="13">
    <location>
        <begin position="12"/>
        <end position="143"/>
    </location>
</feature>
<dbReference type="EC" id="2.7.1.107" evidence="14"/>
<evidence type="ECO:0000256" key="7">
    <source>
        <dbReference type="ARBA" id="ARBA00022777"/>
    </source>
</evidence>
<dbReference type="GO" id="GO:0008654">
    <property type="term" value="P:phospholipid biosynthetic process"/>
    <property type="evidence" value="ECO:0007669"/>
    <property type="project" value="UniProtKB-KW"/>
</dbReference>
<dbReference type="GO" id="GO:0005524">
    <property type="term" value="F:ATP binding"/>
    <property type="evidence" value="ECO:0007669"/>
    <property type="project" value="UniProtKB-KW"/>
</dbReference>
<dbReference type="Pfam" id="PF00781">
    <property type="entry name" value="DAGK_cat"/>
    <property type="match status" value="1"/>
</dbReference>
<evidence type="ECO:0000256" key="9">
    <source>
        <dbReference type="ARBA" id="ARBA00022842"/>
    </source>
</evidence>
<keyword evidence="4 14" id="KW-0808">Transferase</keyword>
<proteinExistence type="inferred from homology"/>
<dbReference type="OrthoDB" id="142078at2"/>
<protein>
    <submittedName>
        <fullName evidence="14">Diacylglycerol kinase</fullName>
        <ecNumber evidence="14">2.7.1.107</ecNumber>
    </submittedName>
</protein>
<evidence type="ECO:0000256" key="3">
    <source>
        <dbReference type="ARBA" id="ARBA00022516"/>
    </source>
</evidence>
<dbReference type="SMART" id="SM00046">
    <property type="entry name" value="DAGKc"/>
    <property type="match status" value="1"/>
</dbReference>
<keyword evidence="3" id="KW-0444">Lipid biosynthesis</keyword>
<accession>A0A3G8JPJ1</accession>
<keyword evidence="10" id="KW-0443">Lipid metabolism</keyword>
<keyword evidence="6" id="KW-0547">Nucleotide-binding</keyword>
<dbReference type="InterPro" id="IPR017438">
    <property type="entry name" value="ATP-NAD_kinase_N"/>
</dbReference>
<evidence type="ECO:0000256" key="4">
    <source>
        <dbReference type="ARBA" id="ARBA00022679"/>
    </source>
</evidence>
<dbReference type="InterPro" id="IPR050187">
    <property type="entry name" value="Lipid_Phosphate_FormReg"/>
</dbReference>
<sequence length="314" mass="32934">MGSPPGSTPDDHRVRHVTILANPHSRHGAGRAVADQAVTEFSARGIDVELVIGRDAEDAAEKAGKAAVSDTDAIAVVGGDGSIRLAVEAMSGTDTPLGIIPAGSGNDTARNLHIPLDDVAAAVEVIARGRTRAVDLGRVTFPDGRSALFATVAATGFDASVTARAIRMSWPKGQARYTIAAALELIGLRSRHYHVRVDDTELDADLVFAAIGNTTSYGGGMQITPTASMTDGLLDLTVATRPKRFARLTVARVFPKVFTGQHVEHPVVRTMRGREVELYCDPTALVSIDGDIIGELPAVFEAVPGSARVFAPSV</sequence>
<dbReference type="Gene3D" id="2.60.200.40">
    <property type="match status" value="1"/>
</dbReference>
<dbReference type="InterPro" id="IPR016064">
    <property type="entry name" value="NAD/diacylglycerol_kinase_sf"/>
</dbReference>
<dbReference type="RefSeq" id="WP_124709435.1">
    <property type="nucleotide sequence ID" value="NZ_CP033972.1"/>
</dbReference>
<dbReference type="KEGG" id="gom:D7316_03612"/>
<dbReference type="InterPro" id="IPR045540">
    <property type="entry name" value="YegS/DAGK_C"/>
</dbReference>
<keyword evidence="9" id="KW-0460">Magnesium</keyword>
<evidence type="ECO:0000256" key="6">
    <source>
        <dbReference type="ARBA" id="ARBA00022741"/>
    </source>
</evidence>
<dbReference type="InterPro" id="IPR001206">
    <property type="entry name" value="Diacylglycerol_kinase_cat_dom"/>
</dbReference>
<evidence type="ECO:0000259" key="13">
    <source>
        <dbReference type="PROSITE" id="PS50146"/>
    </source>
</evidence>
<organism evidence="14 15">
    <name type="scientific">Gordonia insulae</name>
    <dbReference type="NCBI Taxonomy" id="2420509"/>
    <lineage>
        <taxon>Bacteria</taxon>
        <taxon>Bacillati</taxon>
        <taxon>Actinomycetota</taxon>
        <taxon>Actinomycetes</taxon>
        <taxon>Mycobacteriales</taxon>
        <taxon>Gordoniaceae</taxon>
        <taxon>Gordonia</taxon>
    </lineage>
</organism>
<dbReference type="SUPFAM" id="SSF111331">
    <property type="entry name" value="NAD kinase/diacylglycerol kinase-like"/>
    <property type="match status" value="1"/>
</dbReference>
<dbReference type="Pfam" id="PF19279">
    <property type="entry name" value="YegS_C"/>
    <property type="match status" value="1"/>
</dbReference>
<dbReference type="GO" id="GO:0046872">
    <property type="term" value="F:metal ion binding"/>
    <property type="evidence" value="ECO:0007669"/>
    <property type="project" value="UniProtKB-KW"/>
</dbReference>